<dbReference type="OrthoDB" id="1209at2157"/>
<dbReference type="AlphaFoldDB" id="A0A2Z2HLG5"/>
<gene>
    <name evidence="1" type="ORF">NMSP_0936</name>
</gene>
<dbReference type="EMBL" id="CP021324">
    <property type="protein sequence ID" value="ARS64555.1"/>
    <property type="molecule type" value="Genomic_DNA"/>
</dbReference>
<protein>
    <submittedName>
        <fullName evidence="1">Uncharacterized protein</fullName>
    </submittedName>
</protein>
<dbReference type="RefSeq" id="WP_086907641.1">
    <property type="nucleotide sequence ID" value="NZ_CP021324.1"/>
</dbReference>
<organism evidence="1 2">
    <name type="scientific">Candidatus Nitrosomarinus catalinensis</name>
    <dbReference type="NCBI Taxonomy" id="1898749"/>
    <lineage>
        <taxon>Archaea</taxon>
        <taxon>Nitrososphaerota</taxon>
        <taxon>Nitrososphaeria</taxon>
        <taxon>Nitrosopumilales</taxon>
        <taxon>Nitrosopumilaceae</taxon>
        <taxon>Candidatus Nitrosomarinus</taxon>
    </lineage>
</organism>
<sequence>MRFGKIEENEKIIKFNLELKCNNCEKKVPGGMKTGEKYFQTEEYFAQLNEFKKTYLCGVCRDKKRTDN</sequence>
<accession>A0A2Z2HLG5</accession>
<dbReference type="KEGG" id="nct:NMSP_0936"/>
<dbReference type="GeneID" id="32901397"/>
<dbReference type="Proteomes" id="UP000249949">
    <property type="component" value="Chromosome"/>
</dbReference>
<evidence type="ECO:0000313" key="2">
    <source>
        <dbReference type="Proteomes" id="UP000249949"/>
    </source>
</evidence>
<keyword evidence="2" id="KW-1185">Reference proteome</keyword>
<reference evidence="1 2" key="1">
    <citation type="journal article" date="2017" name="Environ. Microbiol.">
        <title>Genome and epigenome of a novel marine Thaumarchaeota strain suggest viral infection, phosphorothioation DNA modification and multiple restriction systems.</title>
        <authorList>
            <person name="Ahlgren N.A."/>
            <person name="Chen Y."/>
            <person name="Needham D.M."/>
            <person name="Parada A.E."/>
            <person name="Sachdeva R."/>
            <person name="Trinh V."/>
            <person name="Chen T."/>
            <person name="Fuhrman J.A."/>
        </authorList>
    </citation>
    <scope>NUCLEOTIDE SEQUENCE [LARGE SCALE GENOMIC DNA]</scope>
    <source>
        <strain evidence="1 2">SPOT01</strain>
    </source>
</reference>
<proteinExistence type="predicted"/>
<name>A0A2Z2HLG5_9ARCH</name>
<evidence type="ECO:0000313" key="1">
    <source>
        <dbReference type="EMBL" id="ARS64555.1"/>
    </source>
</evidence>